<dbReference type="PANTHER" id="PTHR43283">
    <property type="entry name" value="BETA-LACTAMASE-RELATED"/>
    <property type="match status" value="1"/>
</dbReference>
<organism evidence="4 5">
    <name type="scientific">Westerdykella ornata</name>
    <dbReference type="NCBI Taxonomy" id="318751"/>
    <lineage>
        <taxon>Eukaryota</taxon>
        <taxon>Fungi</taxon>
        <taxon>Dikarya</taxon>
        <taxon>Ascomycota</taxon>
        <taxon>Pezizomycotina</taxon>
        <taxon>Dothideomycetes</taxon>
        <taxon>Pleosporomycetidae</taxon>
        <taxon>Pleosporales</taxon>
        <taxon>Sporormiaceae</taxon>
        <taxon>Westerdykella</taxon>
    </lineage>
</organism>
<evidence type="ECO:0000256" key="2">
    <source>
        <dbReference type="ARBA" id="ARBA00022801"/>
    </source>
</evidence>
<dbReference type="PANTHER" id="PTHR43283:SF17">
    <property type="entry name" value="(LOVD), PUTATIVE (AFU_ORTHOLOGUE AFUA_5G00920)-RELATED"/>
    <property type="match status" value="1"/>
</dbReference>
<reference evidence="4" key="1">
    <citation type="journal article" date="2020" name="Stud. Mycol.">
        <title>101 Dothideomycetes genomes: a test case for predicting lifestyles and emergence of pathogens.</title>
        <authorList>
            <person name="Haridas S."/>
            <person name="Albert R."/>
            <person name="Binder M."/>
            <person name="Bloem J."/>
            <person name="Labutti K."/>
            <person name="Salamov A."/>
            <person name="Andreopoulos B."/>
            <person name="Baker S."/>
            <person name="Barry K."/>
            <person name="Bills G."/>
            <person name="Bluhm B."/>
            <person name="Cannon C."/>
            <person name="Castanera R."/>
            <person name="Culley D."/>
            <person name="Daum C."/>
            <person name="Ezra D."/>
            <person name="Gonzalez J."/>
            <person name="Henrissat B."/>
            <person name="Kuo A."/>
            <person name="Liang C."/>
            <person name="Lipzen A."/>
            <person name="Lutzoni F."/>
            <person name="Magnuson J."/>
            <person name="Mondo S."/>
            <person name="Nolan M."/>
            <person name="Ohm R."/>
            <person name="Pangilinan J."/>
            <person name="Park H.-J."/>
            <person name="Ramirez L."/>
            <person name="Alfaro M."/>
            <person name="Sun H."/>
            <person name="Tritt A."/>
            <person name="Yoshinaga Y."/>
            <person name="Zwiers L.-H."/>
            <person name="Turgeon B."/>
            <person name="Goodwin S."/>
            <person name="Spatafora J."/>
            <person name="Crous P."/>
            <person name="Grigoriev I."/>
        </authorList>
    </citation>
    <scope>NUCLEOTIDE SEQUENCE</scope>
    <source>
        <strain evidence="4">CBS 379.55</strain>
    </source>
</reference>
<comment type="similarity">
    <text evidence="1">Belongs to the class-A beta-lactamase family.</text>
</comment>
<dbReference type="InterPro" id="IPR050789">
    <property type="entry name" value="Diverse_Enzym_Activities"/>
</dbReference>
<evidence type="ECO:0000313" key="4">
    <source>
        <dbReference type="EMBL" id="KAF2273781.1"/>
    </source>
</evidence>
<gene>
    <name evidence="4" type="ORF">EI97DRAFT_435702</name>
</gene>
<dbReference type="RefSeq" id="XP_033651320.1">
    <property type="nucleotide sequence ID" value="XM_033798924.1"/>
</dbReference>
<keyword evidence="5" id="KW-1185">Reference proteome</keyword>
<dbReference type="EMBL" id="ML986507">
    <property type="protein sequence ID" value="KAF2273781.1"/>
    <property type="molecule type" value="Genomic_DNA"/>
</dbReference>
<feature type="domain" description="Beta-lactamase-related" evidence="3">
    <location>
        <begin position="7"/>
        <end position="306"/>
    </location>
</feature>
<dbReference type="InterPro" id="IPR012338">
    <property type="entry name" value="Beta-lactam/transpept-like"/>
</dbReference>
<evidence type="ECO:0000259" key="3">
    <source>
        <dbReference type="Pfam" id="PF00144"/>
    </source>
</evidence>
<evidence type="ECO:0000313" key="5">
    <source>
        <dbReference type="Proteomes" id="UP000800097"/>
    </source>
</evidence>
<proteinExistence type="inferred from homology"/>
<protein>
    <submittedName>
        <fullName evidence="4">Beta-lactamase/transpeptidase-like protein</fullName>
    </submittedName>
</protein>
<dbReference type="InterPro" id="IPR001466">
    <property type="entry name" value="Beta-lactam-related"/>
</dbReference>
<dbReference type="OrthoDB" id="428260at2759"/>
<evidence type="ECO:0000256" key="1">
    <source>
        <dbReference type="ARBA" id="ARBA00009009"/>
    </source>
</evidence>
<name>A0A6A6JAZ9_WESOR</name>
<dbReference type="AlphaFoldDB" id="A0A6A6JAZ9"/>
<dbReference type="GeneID" id="54552099"/>
<dbReference type="Gene3D" id="3.40.710.10">
    <property type="entry name" value="DD-peptidase/beta-lactamase superfamily"/>
    <property type="match status" value="1"/>
</dbReference>
<accession>A0A6A6JAZ9</accession>
<keyword evidence="2" id="KW-0378">Hydrolase</keyword>
<dbReference type="SUPFAM" id="SSF56601">
    <property type="entry name" value="beta-lactamase/transpeptidase-like"/>
    <property type="match status" value="1"/>
</dbReference>
<sequence>MAATFEREIEQAIRDEIIPGCVLHATNRDGSFTYAKALGTLSMRQPRPPLQLSTTMWIASCTKLMTSICAMQLVERGQLRLDDPVYPHIPELQSRPVLTALNDDGTVAQEPHKTPITLRHLLTHTSGMAYDGMHPLLVAWAKHHATGDEEASKPGTILERFNKPLVFEPGTSWMYGPSLDYVGVLIERVSGKSLEDFMRENLWEPLGIRDMSFHLHRRPDLKARMAEMARRDEETGKVVAIEEDERVKQLPYLLEDGSEVRDCMGGQGVFASAEEYIKVLRALLSADQDGDRRVFRNKETVEEFFTPNLGQGAREMLNAVLQNDVMNNAMGGVPREVVKDWGLGGLLAMGDLPDGKREGTMVWGGLPNLIWFCDRKAGLTGLYAGQVLPTGDAQIANLMRKFEAGVYKMYKSRSG</sequence>
<dbReference type="Pfam" id="PF00144">
    <property type="entry name" value="Beta-lactamase"/>
    <property type="match status" value="1"/>
</dbReference>
<dbReference type="Proteomes" id="UP000800097">
    <property type="component" value="Unassembled WGS sequence"/>
</dbReference>
<dbReference type="GO" id="GO:0016787">
    <property type="term" value="F:hydrolase activity"/>
    <property type="evidence" value="ECO:0007669"/>
    <property type="project" value="UniProtKB-KW"/>
</dbReference>